<dbReference type="PANTHER" id="PTHR48035">
    <property type="entry name" value="HETEROGENEOUS NUCLEAR RIBONUCLEOPROTEIN 1"/>
    <property type="match status" value="1"/>
</dbReference>
<dbReference type="InterPro" id="IPR035979">
    <property type="entry name" value="RBD_domain_sf"/>
</dbReference>
<feature type="compositionally biased region" description="Polar residues" evidence="2">
    <location>
        <begin position="318"/>
        <end position="327"/>
    </location>
</feature>
<dbReference type="InterPro" id="IPR012677">
    <property type="entry name" value="Nucleotide-bd_a/b_plait_sf"/>
</dbReference>
<sequence length="389" mass="40247">MCRPTQVQSNSLVLESLQQRLQEQLQLQGGGVPLSSLCGADHLAHVASRGSGPRIFCGHVPPECSEELVKAHFSQWGHVLDVYFPKRKDTFRRRPFCFVTFNRLEDAQRALAESPMNICGIPIKQLNLVEDRADYYKHRHTDFAAAQSALAQALQTLALLGNDGAAAAAPMAPAIQPAMDLSNLAALLSLEASGAQLNAAAAAVRPQPFPMHQPVGGMNGYEAGAPLTGRFAGAPALPPFANLPGFSQAAMTAAQPAGGLAMPAAAPPAYGAPVQPAFPPASAAALAAALAGPAAGECRLGQDYWQLPAGARSPFSTLDAQHASAGSSPPKGELHMGGLPPLSAQGSGSSGSASPDLDPAAANRLAMWQLQSELLAGDREWAAPGARLS</sequence>
<dbReference type="PROSITE" id="PS50102">
    <property type="entry name" value="RRM"/>
    <property type="match status" value="1"/>
</dbReference>
<reference evidence="4 5" key="1">
    <citation type="journal article" date="2018" name="Plant J.">
        <title>Genome sequences of Chlorella sorokiniana UTEX 1602 and Micractinium conductrix SAG 241.80: implications to maltose excretion by a green alga.</title>
        <authorList>
            <person name="Arriola M.B."/>
            <person name="Velmurugan N."/>
            <person name="Zhang Y."/>
            <person name="Plunkett M.H."/>
            <person name="Hondzo H."/>
            <person name="Barney B.M."/>
        </authorList>
    </citation>
    <scope>NUCLEOTIDE SEQUENCE [LARGE SCALE GENOMIC DNA]</scope>
    <source>
        <strain evidence="4 5">SAG 241.80</strain>
    </source>
</reference>
<dbReference type="GO" id="GO:0003723">
    <property type="term" value="F:RNA binding"/>
    <property type="evidence" value="ECO:0007669"/>
    <property type="project" value="UniProtKB-UniRule"/>
</dbReference>
<dbReference type="Proteomes" id="UP000239649">
    <property type="component" value="Unassembled WGS sequence"/>
</dbReference>
<organism evidence="4 5">
    <name type="scientific">Micractinium conductrix</name>
    <dbReference type="NCBI Taxonomy" id="554055"/>
    <lineage>
        <taxon>Eukaryota</taxon>
        <taxon>Viridiplantae</taxon>
        <taxon>Chlorophyta</taxon>
        <taxon>core chlorophytes</taxon>
        <taxon>Trebouxiophyceae</taxon>
        <taxon>Chlorellales</taxon>
        <taxon>Chlorellaceae</taxon>
        <taxon>Chlorella clade</taxon>
        <taxon>Micractinium</taxon>
    </lineage>
</organism>
<evidence type="ECO:0000313" key="5">
    <source>
        <dbReference type="Proteomes" id="UP000239649"/>
    </source>
</evidence>
<dbReference type="OrthoDB" id="514262at2759"/>
<dbReference type="AlphaFoldDB" id="A0A2P6VC79"/>
<feature type="region of interest" description="Disordered" evidence="2">
    <location>
        <begin position="318"/>
        <end position="360"/>
    </location>
</feature>
<dbReference type="EMBL" id="LHPF02000013">
    <property type="protein sequence ID" value="PSC71689.1"/>
    <property type="molecule type" value="Genomic_DNA"/>
</dbReference>
<evidence type="ECO:0000256" key="2">
    <source>
        <dbReference type="SAM" id="MobiDB-lite"/>
    </source>
</evidence>
<dbReference type="SUPFAM" id="SSF54928">
    <property type="entry name" value="RNA-binding domain, RBD"/>
    <property type="match status" value="1"/>
</dbReference>
<gene>
    <name evidence="4" type="ORF">C2E20_4962</name>
</gene>
<keyword evidence="1" id="KW-0694">RNA-binding</keyword>
<dbReference type="Gene3D" id="3.30.70.330">
    <property type="match status" value="1"/>
</dbReference>
<name>A0A2P6VC79_9CHLO</name>
<keyword evidence="5" id="KW-1185">Reference proteome</keyword>
<feature type="compositionally biased region" description="Low complexity" evidence="2">
    <location>
        <begin position="337"/>
        <end position="360"/>
    </location>
</feature>
<dbReference type="SMART" id="SM00360">
    <property type="entry name" value="RRM"/>
    <property type="match status" value="1"/>
</dbReference>
<feature type="domain" description="RRM" evidence="3">
    <location>
        <begin position="53"/>
        <end position="133"/>
    </location>
</feature>
<dbReference type="CDD" id="cd00590">
    <property type="entry name" value="RRM_SF"/>
    <property type="match status" value="1"/>
</dbReference>
<proteinExistence type="predicted"/>
<comment type="caution">
    <text evidence="4">The sequence shown here is derived from an EMBL/GenBank/DDBJ whole genome shotgun (WGS) entry which is preliminary data.</text>
</comment>
<accession>A0A2P6VC79</accession>
<evidence type="ECO:0000256" key="1">
    <source>
        <dbReference type="PROSITE-ProRule" id="PRU00176"/>
    </source>
</evidence>
<protein>
    <submittedName>
        <fullName evidence="4">RNA-binding Musashi-like protein 1 isoform A</fullName>
    </submittedName>
</protein>
<dbReference type="PANTHER" id="PTHR48035:SF2">
    <property type="entry name" value="RNA-BINDING REGION RNP-1 DOMAIN-CONTAINING PROTEIN"/>
    <property type="match status" value="1"/>
</dbReference>
<dbReference type="InterPro" id="IPR000504">
    <property type="entry name" value="RRM_dom"/>
</dbReference>
<evidence type="ECO:0000313" key="4">
    <source>
        <dbReference type="EMBL" id="PSC71689.1"/>
    </source>
</evidence>
<evidence type="ECO:0000259" key="3">
    <source>
        <dbReference type="PROSITE" id="PS50102"/>
    </source>
</evidence>
<dbReference type="InterPro" id="IPR053260">
    <property type="entry name" value="hnRNP"/>
</dbReference>
<dbReference type="Pfam" id="PF00076">
    <property type="entry name" value="RRM_1"/>
    <property type="match status" value="1"/>
</dbReference>